<dbReference type="InterPro" id="IPR001613">
    <property type="entry name" value="Flavin_amine_oxidase"/>
</dbReference>
<dbReference type="InterPro" id="IPR014710">
    <property type="entry name" value="RmlC-like_jellyroll"/>
</dbReference>
<keyword evidence="7" id="KW-0560">Oxidoreductase</keyword>
<evidence type="ECO:0000313" key="12">
    <source>
        <dbReference type="EMBL" id="AUX42265.1"/>
    </source>
</evidence>
<dbReference type="Pfam" id="PF00027">
    <property type="entry name" value="cNMP_binding"/>
    <property type="match status" value="1"/>
</dbReference>
<feature type="binding site" evidence="10">
    <location>
        <position position="26"/>
    </location>
    <ligand>
        <name>FAD</name>
        <dbReference type="ChEBI" id="CHEBI:57692"/>
    </ligand>
</feature>
<dbReference type="InterPro" id="IPR036188">
    <property type="entry name" value="FAD/NAD-bd_sf"/>
</dbReference>
<evidence type="ECO:0000256" key="9">
    <source>
        <dbReference type="ARBA" id="ARBA00047321"/>
    </source>
</evidence>
<evidence type="ECO:0000256" key="1">
    <source>
        <dbReference type="ARBA" id="ARBA00001974"/>
    </source>
</evidence>
<evidence type="ECO:0000259" key="11">
    <source>
        <dbReference type="PROSITE" id="PS50042"/>
    </source>
</evidence>
<comment type="similarity">
    <text evidence="3">Belongs to the tryptophan 2-monooxygenase family.</text>
</comment>
<protein>
    <recommendedName>
        <fullName evidence="6">Tryptophan 2-monooxygenase</fullName>
        <ecNumber evidence="5">1.13.12.3</ecNumber>
    </recommendedName>
</protein>
<accession>A0A2L0ESK3</accession>
<dbReference type="RefSeq" id="WP_199789695.1">
    <property type="nucleotide sequence ID" value="NZ_CP012673.1"/>
</dbReference>
<dbReference type="InterPro" id="IPR002937">
    <property type="entry name" value="Amino_oxidase"/>
</dbReference>
<keyword evidence="8" id="KW-0073">Auxin biosynthesis</keyword>
<feature type="domain" description="Cyclic nucleotide-binding" evidence="11">
    <location>
        <begin position="506"/>
        <end position="621"/>
    </location>
</feature>
<reference evidence="12 13" key="1">
    <citation type="submission" date="2015-09" db="EMBL/GenBank/DDBJ databases">
        <title>Sorangium comparison.</title>
        <authorList>
            <person name="Zaburannyi N."/>
            <person name="Bunk B."/>
            <person name="Overmann J."/>
            <person name="Mueller R."/>
        </authorList>
    </citation>
    <scope>NUCLEOTIDE SEQUENCE [LARGE SCALE GENOMIC DNA]</scope>
    <source>
        <strain evidence="12 13">So ce26</strain>
    </source>
</reference>
<evidence type="ECO:0000256" key="2">
    <source>
        <dbReference type="ARBA" id="ARBA00004814"/>
    </source>
</evidence>
<dbReference type="Gene3D" id="3.90.660.10">
    <property type="match status" value="1"/>
</dbReference>
<dbReference type="EC" id="1.13.12.3" evidence="5"/>
<feature type="binding site" evidence="10">
    <location>
        <begin position="45"/>
        <end position="46"/>
    </location>
    <ligand>
        <name>FAD</name>
        <dbReference type="ChEBI" id="CHEBI:57692"/>
    </ligand>
</feature>
<dbReference type="Gene3D" id="2.60.120.10">
    <property type="entry name" value="Jelly Rolls"/>
    <property type="match status" value="1"/>
</dbReference>
<dbReference type="InterPro" id="IPR000595">
    <property type="entry name" value="cNMP-bd_dom"/>
</dbReference>
<organism evidence="12 13">
    <name type="scientific">Sorangium cellulosum</name>
    <name type="common">Polyangium cellulosum</name>
    <dbReference type="NCBI Taxonomy" id="56"/>
    <lineage>
        <taxon>Bacteria</taxon>
        <taxon>Pseudomonadati</taxon>
        <taxon>Myxococcota</taxon>
        <taxon>Polyangia</taxon>
        <taxon>Polyangiales</taxon>
        <taxon>Polyangiaceae</taxon>
        <taxon>Sorangium</taxon>
    </lineage>
</organism>
<dbReference type="GO" id="GO:0003682">
    <property type="term" value="F:chromatin binding"/>
    <property type="evidence" value="ECO:0007669"/>
    <property type="project" value="TreeGrafter"/>
</dbReference>
<dbReference type="SUPFAM" id="SSF51905">
    <property type="entry name" value="FAD/NAD(P)-binding domain"/>
    <property type="match status" value="1"/>
</dbReference>
<evidence type="ECO:0000256" key="4">
    <source>
        <dbReference type="ARBA" id="ARBA00005995"/>
    </source>
</evidence>
<evidence type="ECO:0000256" key="8">
    <source>
        <dbReference type="ARBA" id="ARBA00023070"/>
    </source>
</evidence>
<gene>
    <name evidence="12" type="ORF">SOCE26_036950</name>
</gene>
<evidence type="ECO:0000256" key="3">
    <source>
        <dbReference type="ARBA" id="ARBA00005833"/>
    </source>
</evidence>
<dbReference type="GO" id="GO:0009851">
    <property type="term" value="P:auxin biosynthetic process"/>
    <property type="evidence" value="ECO:0007669"/>
    <property type="project" value="UniProtKB-KW"/>
</dbReference>
<dbReference type="SUPFAM" id="SSF54373">
    <property type="entry name" value="FAD-linked reductases, C-terminal domain"/>
    <property type="match status" value="1"/>
</dbReference>
<dbReference type="AlphaFoldDB" id="A0A2L0ESK3"/>
<feature type="binding site" evidence="10">
    <location>
        <position position="231"/>
    </location>
    <ligand>
        <name>FAD</name>
        <dbReference type="ChEBI" id="CHEBI:57692"/>
    </ligand>
</feature>
<evidence type="ECO:0000256" key="10">
    <source>
        <dbReference type="PIRSR" id="PIRSR601613-1"/>
    </source>
</evidence>
<dbReference type="PANTHER" id="PTHR10742:SF386">
    <property type="entry name" value="LYSINE-SPECIFIC HISTONE DEMETHYLASE 1A"/>
    <property type="match status" value="1"/>
</dbReference>
<dbReference type="Proteomes" id="UP000238348">
    <property type="component" value="Chromosome"/>
</dbReference>
<evidence type="ECO:0000256" key="6">
    <source>
        <dbReference type="ARBA" id="ARBA00017871"/>
    </source>
</evidence>
<name>A0A2L0ESK3_SORCE</name>
<dbReference type="CDD" id="cd00038">
    <property type="entry name" value="CAP_ED"/>
    <property type="match status" value="1"/>
</dbReference>
<dbReference type="InterPro" id="IPR050281">
    <property type="entry name" value="Flavin_monoamine_oxidase"/>
</dbReference>
<comment type="cofactor">
    <cofactor evidence="1">
        <name>FAD</name>
        <dbReference type="ChEBI" id="CHEBI:57692"/>
    </cofactor>
</comment>
<dbReference type="GO" id="GO:0006338">
    <property type="term" value="P:chromatin remodeling"/>
    <property type="evidence" value="ECO:0007669"/>
    <property type="project" value="TreeGrafter"/>
</dbReference>
<dbReference type="GO" id="GO:0050660">
    <property type="term" value="F:flavin adenine dinucleotide binding"/>
    <property type="evidence" value="ECO:0007669"/>
    <property type="project" value="TreeGrafter"/>
</dbReference>
<dbReference type="Gene3D" id="3.50.50.60">
    <property type="entry name" value="FAD/NAD(P)-binding domain"/>
    <property type="match status" value="1"/>
</dbReference>
<dbReference type="Pfam" id="PF01593">
    <property type="entry name" value="Amino_oxidase"/>
    <property type="match status" value="1"/>
</dbReference>
<sequence length="678" mass="75516">MVQSPITDDSRPGERPSVLVIGAGISGLSAARALHERGHPVTILEARDRIGGRIWTDEDEVDLGAHWIHGSDGNPITELVERLEIPYSYVGGDSSYTGGFDNLDLFGADRRLTSHTSKYRTLQLADDVLHELEQRAELARRQGHPDIPLAEAIRQIIAARGFTREDEQAVRYHLNLILREDVAEDADKLSFKFWDEGYLVYGYGDSVLHRGYQAVVAALADGLNVKLSHVVTKIETGDGSKPVRVVTNQGNFEADKVLVTLPLGVLKHGSVTFDPPLPEPKQTAIKRLGFGTLNKIALHYHERFWPEEQYVFGYLCRETERYPTVIVSMWKSHGKPILVMLLGASLGREMESWSDEEISHYANTVVQDIFGPDVPAPDRISRTAWLSDPFARGAYTCIGINASPKDIEALAAPIEERLFFAGEATNSYHWGCVHSAYESGLREAARISGDSSIYSPPRTETTRRQRRDIDRMKRFARMRMNHISEGELKERVACLRESADPYGVHLFEPLIDSELDTLASMFDELHFAPGEDICREDDAAHGVYLIAGGEVTVDFGGIYERVVMKRGAVLGTHDLFFNARTCSVTTVSDVKLYFLDHYRYKTFLYAFPDVMMIMLSDLVNRWERLESVLGPGALALQVGKVLLSPDARSSAADRVNPSATPLAGESQQTGNLEVALID</sequence>
<dbReference type="SMART" id="SM00100">
    <property type="entry name" value="cNMP"/>
    <property type="match status" value="1"/>
</dbReference>
<evidence type="ECO:0000313" key="13">
    <source>
        <dbReference type="Proteomes" id="UP000238348"/>
    </source>
</evidence>
<dbReference type="EMBL" id="CP012673">
    <property type="protein sequence ID" value="AUX42265.1"/>
    <property type="molecule type" value="Genomic_DNA"/>
</dbReference>
<dbReference type="PROSITE" id="PS50042">
    <property type="entry name" value="CNMP_BINDING_3"/>
    <property type="match status" value="1"/>
</dbReference>
<dbReference type="SUPFAM" id="SSF51206">
    <property type="entry name" value="cAMP-binding domain-like"/>
    <property type="match status" value="1"/>
</dbReference>
<dbReference type="InterPro" id="IPR018490">
    <property type="entry name" value="cNMP-bd_dom_sf"/>
</dbReference>
<dbReference type="GO" id="GO:0050361">
    <property type="term" value="F:tryptophan 2-monooxygenase activity"/>
    <property type="evidence" value="ECO:0007669"/>
    <property type="project" value="UniProtKB-EC"/>
</dbReference>
<dbReference type="PANTHER" id="PTHR10742">
    <property type="entry name" value="FLAVIN MONOAMINE OXIDASE"/>
    <property type="match status" value="1"/>
</dbReference>
<comment type="similarity">
    <text evidence="4">Belongs to the flavin monoamine oxidase family.</text>
</comment>
<comment type="pathway">
    <text evidence="2">Plant hormone metabolism; auxin biosynthesis.</text>
</comment>
<evidence type="ECO:0000256" key="7">
    <source>
        <dbReference type="ARBA" id="ARBA00023002"/>
    </source>
</evidence>
<comment type="catalytic activity">
    <reaction evidence="9">
        <text>L-tryptophan + O2 = indole-3-acetamide + CO2 + H2O</text>
        <dbReference type="Rhea" id="RHEA:16165"/>
        <dbReference type="ChEBI" id="CHEBI:15377"/>
        <dbReference type="ChEBI" id="CHEBI:15379"/>
        <dbReference type="ChEBI" id="CHEBI:16031"/>
        <dbReference type="ChEBI" id="CHEBI:16526"/>
        <dbReference type="ChEBI" id="CHEBI:57912"/>
        <dbReference type="EC" id="1.13.12.3"/>
    </reaction>
</comment>
<proteinExistence type="inferred from homology"/>
<dbReference type="PRINTS" id="PR00757">
    <property type="entry name" value="AMINEOXDASEF"/>
</dbReference>
<evidence type="ECO:0000256" key="5">
    <source>
        <dbReference type="ARBA" id="ARBA00012535"/>
    </source>
</evidence>